<comment type="pathway">
    <text evidence="5">Cofactor biosynthesis; nicotinate biosynthesis; nicotinate from nicotinamide: step 1/1.</text>
</comment>
<gene>
    <name evidence="9" type="ORF">MNBD_NITROSPINAE03-1886</name>
</gene>
<dbReference type="InterPro" id="IPR036380">
    <property type="entry name" value="Isochorismatase-like_sf"/>
</dbReference>
<evidence type="ECO:0000256" key="3">
    <source>
        <dbReference type="ARBA" id="ARBA00022723"/>
    </source>
</evidence>
<dbReference type="NCBIfam" id="NF008623">
    <property type="entry name" value="PRK11609.1"/>
    <property type="match status" value="1"/>
</dbReference>
<dbReference type="PANTHER" id="PTHR11080">
    <property type="entry name" value="PYRAZINAMIDASE/NICOTINAMIDASE"/>
    <property type="match status" value="1"/>
</dbReference>
<dbReference type="EC" id="3.5.1.19" evidence="6"/>
<dbReference type="GO" id="GO:0019363">
    <property type="term" value="P:pyridine nucleotide biosynthetic process"/>
    <property type="evidence" value="ECO:0007669"/>
    <property type="project" value="UniProtKB-KW"/>
</dbReference>
<dbReference type="Pfam" id="PF00857">
    <property type="entry name" value="Isochorismatase"/>
    <property type="match status" value="1"/>
</dbReference>
<dbReference type="GO" id="GO:0008936">
    <property type="term" value="F:nicotinamidase activity"/>
    <property type="evidence" value="ECO:0007669"/>
    <property type="project" value="UniProtKB-EC"/>
</dbReference>
<evidence type="ECO:0000256" key="5">
    <source>
        <dbReference type="ARBA" id="ARBA00037900"/>
    </source>
</evidence>
<dbReference type="InterPro" id="IPR052347">
    <property type="entry name" value="Isochorismatase_Nicotinamidase"/>
</dbReference>
<dbReference type="SUPFAM" id="SSF52499">
    <property type="entry name" value="Isochorismatase-like hydrolases"/>
    <property type="match status" value="1"/>
</dbReference>
<dbReference type="GO" id="GO:0046872">
    <property type="term" value="F:metal ion binding"/>
    <property type="evidence" value="ECO:0007669"/>
    <property type="project" value="UniProtKB-KW"/>
</dbReference>
<dbReference type="FunFam" id="3.40.50.850:FF:000006">
    <property type="entry name" value="Bifunctional pyrazinamidase/nicotinamidase"/>
    <property type="match status" value="1"/>
</dbReference>
<evidence type="ECO:0000259" key="8">
    <source>
        <dbReference type="Pfam" id="PF00857"/>
    </source>
</evidence>
<name>A0A3B1CKV0_9ZZZZ</name>
<dbReference type="InterPro" id="IPR000868">
    <property type="entry name" value="Isochorismatase-like_dom"/>
</dbReference>
<dbReference type="EMBL" id="UOGB01000149">
    <property type="protein sequence ID" value="VAX19495.1"/>
    <property type="molecule type" value="Genomic_DNA"/>
</dbReference>
<evidence type="ECO:0000256" key="2">
    <source>
        <dbReference type="ARBA" id="ARBA00022642"/>
    </source>
</evidence>
<keyword evidence="3" id="KW-0479">Metal-binding</keyword>
<evidence type="ECO:0000256" key="4">
    <source>
        <dbReference type="ARBA" id="ARBA00022801"/>
    </source>
</evidence>
<protein>
    <recommendedName>
        <fullName evidence="6">nicotinamidase</fullName>
        <ecNumber evidence="6">3.5.1.19</ecNumber>
    </recommendedName>
    <alternativeName>
        <fullName evidence="7">Nicotinamide deamidase</fullName>
    </alternativeName>
</protein>
<dbReference type="Gene3D" id="3.40.50.850">
    <property type="entry name" value="Isochorismatase-like"/>
    <property type="match status" value="1"/>
</dbReference>
<dbReference type="PANTHER" id="PTHR11080:SF2">
    <property type="entry name" value="LD05707P"/>
    <property type="match status" value="1"/>
</dbReference>
<evidence type="ECO:0000256" key="6">
    <source>
        <dbReference type="ARBA" id="ARBA00039017"/>
    </source>
</evidence>
<sequence length="214" mass="23366">MPGCVQVTGADLLAVVDIQNDFLPGGALAVPEGDGVIPAVNRIASVFRHIILTQDWHPENHSSFASSNAGKNPYDTVIMEYGQQVLWPDHCVQGTHGAKFHKDLHIPGAELIIRKGFHKEIDSYSAFMENDRKTPTGLGGYIRERGFKRIFIIGLATDFCVQYTALNAVGQGFDAFVIEDACRGIDIGNSLDDAWRNMERAGVVRIAESDLAAP</sequence>
<accession>A0A3B1CKV0</accession>
<dbReference type="CDD" id="cd01011">
    <property type="entry name" value="nicotinamidase"/>
    <property type="match status" value="1"/>
</dbReference>
<keyword evidence="2" id="KW-0662">Pyridine nucleotide biosynthesis</keyword>
<evidence type="ECO:0000256" key="7">
    <source>
        <dbReference type="ARBA" id="ARBA00043224"/>
    </source>
</evidence>
<evidence type="ECO:0000313" key="9">
    <source>
        <dbReference type="EMBL" id="VAX19495.1"/>
    </source>
</evidence>
<reference evidence="9" key="1">
    <citation type="submission" date="2018-06" db="EMBL/GenBank/DDBJ databases">
        <authorList>
            <person name="Zhirakovskaya E."/>
        </authorList>
    </citation>
    <scope>NUCLEOTIDE SEQUENCE</scope>
</reference>
<proteinExistence type="inferred from homology"/>
<organism evidence="9">
    <name type="scientific">hydrothermal vent metagenome</name>
    <dbReference type="NCBI Taxonomy" id="652676"/>
    <lineage>
        <taxon>unclassified sequences</taxon>
        <taxon>metagenomes</taxon>
        <taxon>ecological metagenomes</taxon>
    </lineage>
</organism>
<keyword evidence="4 9" id="KW-0378">Hydrolase</keyword>
<feature type="domain" description="Isochorismatase-like" evidence="8">
    <location>
        <begin position="13"/>
        <end position="203"/>
    </location>
</feature>
<dbReference type="AlphaFoldDB" id="A0A3B1CKV0"/>
<comment type="similarity">
    <text evidence="1">Belongs to the isochorismatase family.</text>
</comment>
<evidence type="ECO:0000256" key="1">
    <source>
        <dbReference type="ARBA" id="ARBA00006336"/>
    </source>
</evidence>